<evidence type="ECO:0000256" key="2">
    <source>
        <dbReference type="ARBA" id="ARBA00008774"/>
    </source>
</evidence>
<dbReference type="KEGG" id="nau:109218241"/>
<dbReference type="SMART" id="SM00398">
    <property type="entry name" value="HMG"/>
    <property type="match status" value="1"/>
</dbReference>
<dbReference type="Proteomes" id="UP000187609">
    <property type="component" value="Unassembled WGS sequence"/>
</dbReference>
<dbReference type="GO" id="GO:0005634">
    <property type="term" value="C:nucleus"/>
    <property type="evidence" value="ECO:0007669"/>
    <property type="project" value="UniProtKB-SubCell"/>
</dbReference>
<evidence type="ECO:0000256" key="3">
    <source>
        <dbReference type="ARBA" id="ARBA00023125"/>
    </source>
</evidence>
<dbReference type="STRING" id="49451.A0A1J6JZR7"/>
<evidence type="ECO:0000313" key="9">
    <source>
        <dbReference type="Proteomes" id="UP000187609"/>
    </source>
</evidence>
<keyword evidence="3 5" id="KW-0238">DNA-binding</keyword>
<dbReference type="OrthoDB" id="1919336at2759"/>
<proteinExistence type="inferred from homology"/>
<evidence type="ECO:0000313" key="8">
    <source>
        <dbReference type="EMBL" id="OIT21932.1"/>
    </source>
</evidence>
<comment type="subcellular location">
    <subcellularLocation>
        <location evidence="1">Nucleus</location>
    </subcellularLocation>
</comment>
<feature type="DNA-binding region" description="HMG box" evidence="5">
    <location>
        <begin position="88"/>
        <end position="157"/>
    </location>
</feature>
<dbReference type="AlphaFoldDB" id="A0A1J6JZR7"/>
<dbReference type="InterPro" id="IPR031061">
    <property type="entry name" value="HMGB_plant"/>
</dbReference>
<dbReference type="PROSITE" id="PS50118">
    <property type="entry name" value="HMG_BOX_2"/>
    <property type="match status" value="1"/>
</dbReference>
<evidence type="ECO:0000256" key="6">
    <source>
        <dbReference type="SAM" id="MobiDB-lite"/>
    </source>
</evidence>
<protein>
    <submittedName>
        <fullName evidence="8">High mobility group b protein 3</fullName>
    </submittedName>
</protein>
<dbReference type="GeneID" id="109218241"/>
<evidence type="ECO:0000259" key="7">
    <source>
        <dbReference type="PROSITE" id="PS50118"/>
    </source>
</evidence>
<organism evidence="8 9">
    <name type="scientific">Nicotiana attenuata</name>
    <name type="common">Coyote tobacco</name>
    <dbReference type="NCBI Taxonomy" id="49451"/>
    <lineage>
        <taxon>Eukaryota</taxon>
        <taxon>Viridiplantae</taxon>
        <taxon>Streptophyta</taxon>
        <taxon>Embryophyta</taxon>
        <taxon>Tracheophyta</taxon>
        <taxon>Spermatophyta</taxon>
        <taxon>Magnoliopsida</taxon>
        <taxon>eudicotyledons</taxon>
        <taxon>Gunneridae</taxon>
        <taxon>Pentapetalae</taxon>
        <taxon>asterids</taxon>
        <taxon>lamiids</taxon>
        <taxon>Solanales</taxon>
        <taxon>Solanaceae</taxon>
        <taxon>Nicotianoideae</taxon>
        <taxon>Nicotianeae</taxon>
        <taxon>Nicotiana</taxon>
    </lineage>
</organism>
<dbReference type="GO" id="GO:0003677">
    <property type="term" value="F:DNA binding"/>
    <property type="evidence" value="ECO:0007669"/>
    <property type="project" value="UniProtKB-UniRule"/>
</dbReference>
<dbReference type="CDD" id="cd22005">
    <property type="entry name" value="HMG-box_AtHMGB1-like"/>
    <property type="match status" value="1"/>
</dbReference>
<reference evidence="8" key="1">
    <citation type="submission" date="2016-11" db="EMBL/GenBank/DDBJ databases">
        <title>The genome of Nicotiana attenuata.</title>
        <authorList>
            <person name="Xu S."/>
            <person name="Brockmoeller T."/>
            <person name="Gaquerel E."/>
            <person name="Navarro A."/>
            <person name="Kuhl H."/>
            <person name="Gase K."/>
            <person name="Ling Z."/>
            <person name="Zhou W."/>
            <person name="Kreitzer C."/>
            <person name="Stanke M."/>
            <person name="Tang H."/>
            <person name="Lyons E."/>
            <person name="Pandey P."/>
            <person name="Pandey S.P."/>
            <person name="Timmermann B."/>
            <person name="Baldwin I.T."/>
        </authorList>
    </citation>
    <scope>NUCLEOTIDE SEQUENCE [LARGE SCALE GENOMIC DNA]</scope>
    <source>
        <strain evidence="8">UT</strain>
    </source>
</reference>
<dbReference type="PANTHER" id="PTHR46261">
    <property type="entry name" value="HIGH MOBILITY GROUP B PROTEIN 4-RELATED"/>
    <property type="match status" value="1"/>
</dbReference>
<feature type="region of interest" description="Disordered" evidence="6">
    <location>
        <begin position="58"/>
        <end position="88"/>
    </location>
</feature>
<dbReference type="InterPro" id="IPR036910">
    <property type="entry name" value="HMG_box_dom_sf"/>
</dbReference>
<dbReference type="GO" id="GO:0000785">
    <property type="term" value="C:chromatin"/>
    <property type="evidence" value="ECO:0007669"/>
    <property type="project" value="UniProtKB-ARBA"/>
</dbReference>
<dbReference type="PANTHER" id="PTHR46261:SF30">
    <property type="entry name" value="DNA-BINDING PROTEIN"/>
    <property type="match status" value="1"/>
</dbReference>
<keyword evidence="9" id="KW-1185">Reference proteome</keyword>
<feature type="compositionally biased region" description="Basic and acidic residues" evidence="6">
    <location>
        <begin position="69"/>
        <end position="88"/>
    </location>
</feature>
<gene>
    <name evidence="8" type="primary">HMGB3</name>
    <name evidence="8" type="ORF">A4A49_36484</name>
</gene>
<evidence type="ECO:0000256" key="1">
    <source>
        <dbReference type="ARBA" id="ARBA00004123"/>
    </source>
</evidence>
<dbReference type="GO" id="GO:0006325">
    <property type="term" value="P:chromatin organization"/>
    <property type="evidence" value="ECO:0007669"/>
    <property type="project" value="UniProtKB-ARBA"/>
</dbReference>
<evidence type="ECO:0000256" key="5">
    <source>
        <dbReference type="PROSITE-ProRule" id="PRU00267"/>
    </source>
</evidence>
<dbReference type="SUPFAM" id="SSF47095">
    <property type="entry name" value="HMG-box"/>
    <property type="match status" value="1"/>
</dbReference>
<dbReference type="GO" id="GO:0030527">
    <property type="term" value="F:structural constituent of chromatin"/>
    <property type="evidence" value="ECO:0007669"/>
    <property type="project" value="UniProtKB-ARBA"/>
</dbReference>
<dbReference type="SMR" id="A0A1J6JZR7"/>
<keyword evidence="4 5" id="KW-0539">Nucleus</keyword>
<dbReference type="Pfam" id="PF00505">
    <property type="entry name" value="HMG_box"/>
    <property type="match status" value="1"/>
</dbReference>
<dbReference type="GO" id="GO:0003682">
    <property type="term" value="F:chromatin binding"/>
    <property type="evidence" value="ECO:0007669"/>
    <property type="project" value="UniProtKB-ARBA"/>
</dbReference>
<name>A0A1J6JZR7_NICAT</name>
<evidence type="ECO:0000256" key="4">
    <source>
        <dbReference type="ARBA" id="ARBA00023242"/>
    </source>
</evidence>
<dbReference type="Gene3D" id="1.10.30.10">
    <property type="entry name" value="High mobility group box domain"/>
    <property type="match status" value="1"/>
</dbReference>
<dbReference type="Gramene" id="OIT21932">
    <property type="protein sequence ID" value="OIT21932"/>
    <property type="gene ID" value="A4A49_36484"/>
</dbReference>
<feature type="domain" description="HMG box" evidence="7">
    <location>
        <begin position="88"/>
        <end position="157"/>
    </location>
</feature>
<accession>A0A1J6JZR7</accession>
<dbReference type="InterPro" id="IPR009071">
    <property type="entry name" value="HMG_box_dom"/>
</dbReference>
<sequence length="179" mass="20575">MGKHRVKTDYEEVRKAQILENQARLASVGLSKTIAELRNITGKLQTEKKKHNKIDYFSTPLRRSKRLKGGNESKVENEKSRAAETDKPKRPTTAFFIFMEEFREQYKEKYPNNKSVAAVGKAAGEKWKSFSDAEKAPYQAKIDEMMAEYQNKMQAYNINKKQQAVDVSALPRALRLIAD</sequence>
<comment type="caution">
    <text evidence="8">The sequence shown here is derived from an EMBL/GenBank/DDBJ whole genome shotgun (WGS) entry which is preliminary data.</text>
</comment>
<comment type="similarity">
    <text evidence="2">Belongs to the HMGB family.</text>
</comment>
<dbReference type="EMBL" id="MJEQ01003995">
    <property type="protein sequence ID" value="OIT21932.1"/>
    <property type="molecule type" value="Genomic_DNA"/>
</dbReference>